<keyword evidence="5" id="KW-0548">Nucleotidyltransferase</keyword>
<evidence type="ECO:0000256" key="11">
    <source>
        <dbReference type="ARBA" id="ARBA00022801"/>
    </source>
</evidence>
<dbReference type="Pfam" id="PF02407">
    <property type="entry name" value="Viral_Rep"/>
    <property type="match status" value="1"/>
</dbReference>
<evidence type="ECO:0000256" key="1">
    <source>
        <dbReference type="ARBA" id="ARBA00001936"/>
    </source>
</evidence>
<dbReference type="Gene3D" id="3.40.1310.20">
    <property type="match status" value="1"/>
</dbReference>
<evidence type="ECO:0000313" key="19">
    <source>
        <dbReference type="EMBL" id="AFS65303.1"/>
    </source>
</evidence>
<evidence type="ECO:0000256" key="12">
    <source>
        <dbReference type="ARBA" id="ARBA00023124"/>
    </source>
</evidence>
<dbReference type="GO" id="GO:0003677">
    <property type="term" value="F:DNA binding"/>
    <property type="evidence" value="ECO:0007669"/>
    <property type="project" value="UniProtKB-KW"/>
</dbReference>
<evidence type="ECO:0000256" key="7">
    <source>
        <dbReference type="ARBA" id="ARBA00022722"/>
    </source>
</evidence>
<reference evidence="19 20" key="1">
    <citation type="journal article" date="2012" name="J. Gen. Virol.">
        <title>Diverse circular single-stranded DNA viruses discovered in dragonflies (Odonata: Epiprocta).</title>
        <authorList>
            <person name="Rosario K."/>
            <person name="Dayaram A."/>
            <person name="Marinov M."/>
            <person name="Ware J."/>
            <person name="Kraberger S."/>
            <person name="Stainton D."/>
            <person name="Breitbart M."/>
            <person name="Varsani A."/>
        </authorList>
    </citation>
    <scope>NUCLEOTIDE SEQUENCE [LARGE SCALE GENOMIC DNA]</scope>
    <source>
        <strain evidence="19">FL1-NZ37-2010</strain>
    </source>
</reference>
<keyword evidence="9" id="KW-0547">Nucleotide-binding</keyword>
<name>K0A2I6_9VIRU</name>
<evidence type="ECO:0000256" key="4">
    <source>
        <dbReference type="ARBA" id="ARBA00022679"/>
    </source>
</evidence>
<keyword evidence="14" id="KW-0511">Multifunctional enzyme</keyword>
<dbReference type="GO" id="GO:0004519">
    <property type="term" value="F:endonuclease activity"/>
    <property type="evidence" value="ECO:0007669"/>
    <property type="project" value="UniProtKB-KW"/>
</dbReference>
<dbReference type="GO" id="GO:0000166">
    <property type="term" value="F:nucleotide binding"/>
    <property type="evidence" value="ECO:0007669"/>
    <property type="project" value="UniProtKB-KW"/>
</dbReference>
<dbReference type="GO" id="GO:0016779">
    <property type="term" value="F:nucleotidyltransferase activity"/>
    <property type="evidence" value="ECO:0007669"/>
    <property type="project" value="UniProtKB-KW"/>
</dbReference>
<keyword evidence="7" id="KW-0540">Nuclease</keyword>
<comment type="similarity">
    <text evidence="3">Belongs to the nanoviruses/circoviruses replication-associated protein family.</text>
</comment>
<evidence type="ECO:0000256" key="8">
    <source>
        <dbReference type="ARBA" id="ARBA00022723"/>
    </source>
</evidence>
<comment type="catalytic activity">
    <reaction evidence="17">
        <text>ATP + H2O = ADP + phosphate + H(+)</text>
        <dbReference type="Rhea" id="RHEA:13065"/>
        <dbReference type="ChEBI" id="CHEBI:15377"/>
        <dbReference type="ChEBI" id="CHEBI:15378"/>
        <dbReference type="ChEBI" id="CHEBI:30616"/>
        <dbReference type="ChEBI" id="CHEBI:43474"/>
        <dbReference type="ChEBI" id="CHEBI:456216"/>
    </reaction>
</comment>
<dbReference type="KEGG" id="vg:18937750"/>
<sequence>MGSPAIGWCFTLNNYTEIDEQVLQALDVKYLVYGHEVGEGGTPHLQGYLELHKKKRFKQVKEMLGERYHIEMRRGTAAEVDAYCRKQDENNVFTKGTMGGQGLRSDLDRVRLLAAESGMRAVAATANYQQIKTAEIYLTYNEEPRSWKPTVYWIYGASGTGKTRKAYEICGTEDTYVKVGTHKWWDGYDGHENVIIDDFRPMGIPFVDLLGILDRYEFRVEVKGKMRQMLAKTIVITTIYPPEVLYVNLKDEPLQQLLRRIDHFINFNLNSILDNIEHEFEDAEEDINS</sequence>
<dbReference type="GO" id="GO:0016787">
    <property type="term" value="F:hydrolase activity"/>
    <property type="evidence" value="ECO:0007669"/>
    <property type="project" value="UniProtKB-KW"/>
</dbReference>
<comment type="cofactor">
    <cofactor evidence="1">
        <name>Mn(2+)</name>
        <dbReference type="ChEBI" id="CHEBI:29035"/>
    </cofactor>
</comment>
<keyword evidence="8" id="KW-0479">Metal-binding</keyword>
<dbReference type="Gene3D" id="3.40.50.300">
    <property type="entry name" value="P-loop containing nucleotide triphosphate hydrolases"/>
    <property type="match status" value="1"/>
</dbReference>
<evidence type="ECO:0000256" key="2">
    <source>
        <dbReference type="ARBA" id="ARBA00004147"/>
    </source>
</evidence>
<evidence type="ECO:0000256" key="17">
    <source>
        <dbReference type="ARBA" id="ARBA00049360"/>
    </source>
</evidence>
<accession>K0A2I6</accession>
<evidence type="ECO:0000259" key="18">
    <source>
        <dbReference type="PROSITE" id="PS52020"/>
    </source>
</evidence>
<keyword evidence="13" id="KW-0238">DNA-binding</keyword>
<evidence type="ECO:0000256" key="6">
    <source>
        <dbReference type="ARBA" id="ARBA00022705"/>
    </source>
</evidence>
<evidence type="ECO:0000256" key="3">
    <source>
        <dbReference type="ARBA" id="ARBA00008545"/>
    </source>
</evidence>
<evidence type="ECO:0000256" key="5">
    <source>
        <dbReference type="ARBA" id="ARBA00022695"/>
    </source>
</evidence>
<dbReference type="PROSITE" id="PS52020">
    <property type="entry name" value="CRESS_DNA_REP"/>
    <property type="match status" value="1"/>
</dbReference>
<keyword evidence="10" id="KW-0255">Endonuclease</keyword>
<organism evidence="19 20">
    <name type="scientific">Dragonfly cyclicusvirus</name>
    <dbReference type="NCBI Taxonomy" id="1234878"/>
    <lineage>
        <taxon>Viruses</taxon>
    </lineage>
</organism>
<dbReference type="InterPro" id="IPR049912">
    <property type="entry name" value="CRESS_DNA_REP"/>
</dbReference>
<proteinExistence type="inferred from homology"/>
<protein>
    <recommendedName>
        <fullName evidence="15">ATP-dependent helicase Rep</fullName>
    </recommendedName>
    <alternativeName>
        <fullName evidence="16">RepP</fullName>
    </alternativeName>
</protein>
<evidence type="ECO:0000256" key="13">
    <source>
        <dbReference type="ARBA" id="ARBA00023125"/>
    </source>
</evidence>
<dbReference type="GO" id="GO:0042025">
    <property type="term" value="C:host cell nucleus"/>
    <property type="evidence" value="ECO:0007669"/>
    <property type="project" value="UniProtKB-SubCell"/>
</dbReference>
<dbReference type="GO" id="GO:0003723">
    <property type="term" value="F:RNA binding"/>
    <property type="evidence" value="ECO:0007669"/>
    <property type="project" value="InterPro"/>
</dbReference>
<dbReference type="OrthoDB" id="9195at10239"/>
<dbReference type="GO" id="GO:0046872">
    <property type="term" value="F:metal ion binding"/>
    <property type="evidence" value="ECO:0007669"/>
    <property type="project" value="UniProtKB-KW"/>
</dbReference>
<keyword evidence="6" id="KW-0235">DNA replication</keyword>
<keyword evidence="12" id="KW-0190">Covalent protein-DNA linkage</keyword>
<dbReference type="Pfam" id="PF00910">
    <property type="entry name" value="RNA_helicase"/>
    <property type="match status" value="1"/>
</dbReference>
<dbReference type="EMBL" id="JX185418">
    <property type="protein sequence ID" value="AFS65303.1"/>
    <property type="molecule type" value="Genomic_DNA"/>
</dbReference>
<dbReference type="SUPFAM" id="SSF52540">
    <property type="entry name" value="P-loop containing nucleoside triphosphate hydrolases"/>
    <property type="match status" value="1"/>
</dbReference>
<keyword evidence="20" id="KW-1185">Reference proteome</keyword>
<evidence type="ECO:0000256" key="9">
    <source>
        <dbReference type="ARBA" id="ARBA00022741"/>
    </source>
</evidence>
<evidence type="ECO:0000313" key="20">
    <source>
        <dbReference type="Proteomes" id="UP000208064"/>
    </source>
</evidence>
<dbReference type="GeneID" id="18937750"/>
<dbReference type="GO" id="GO:0003724">
    <property type="term" value="F:RNA helicase activity"/>
    <property type="evidence" value="ECO:0007669"/>
    <property type="project" value="InterPro"/>
</dbReference>
<dbReference type="Proteomes" id="UP000208064">
    <property type="component" value="Segment"/>
</dbReference>
<dbReference type="InterPro" id="IPR027417">
    <property type="entry name" value="P-loop_NTPase"/>
</dbReference>
<comment type="subcellular location">
    <subcellularLocation>
        <location evidence="2">Host nucleus</location>
    </subcellularLocation>
</comment>
<keyword evidence="4" id="KW-0808">Transferase</keyword>
<dbReference type="InterPro" id="IPR000605">
    <property type="entry name" value="Helicase_SF3_ssDNA/RNA_vir"/>
</dbReference>
<feature type="domain" description="CRESS-DNA virus Rep endonuclease" evidence="18">
    <location>
        <begin position="2"/>
        <end position="98"/>
    </location>
</feature>
<dbReference type="RefSeq" id="YP_009021245.1">
    <property type="nucleotide sequence ID" value="NC_023855.1"/>
</dbReference>
<evidence type="ECO:0000256" key="15">
    <source>
        <dbReference type="ARBA" id="ARBA00030754"/>
    </source>
</evidence>
<evidence type="ECO:0000256" key="16">
    <source>
        <dbReference type="ARBA" id="ARBA00032243"/>
    </source>
</evidence>
<evidence type="ECO:0000256" key="14">
    <source>
        <dbReference type="ARBA" id="ARBA00023268"/>
    </source>
</evidence>
<dbReference type="GO" id="GO:0006260">
    <property type="term" value="P:DNA replication"/>
    <property type="evidence" value="ECO:0007669"/>
    <property type="project" value="UniProtKB-KW"/>
</dbReference>
<keyword evidence="11" id="KW-0378">Hydrolase</keyword>
<evidence type="ECO:0000256" key="10">
    <source>
        <dbReference type="ARBA" id="ARBA00022759"/>
    </source>
</evidence>